<feature type="transmembrane region" description="Helical" evidence="1">
    <location>
        <begin position="7"/>
        <end position="27"/>
    </location>
</feature>
<dbReference type="Proteomes" id="UP000256220">
    <property type="component" value="Unassembled WGS sequence"/>
</dbReference>
<sequence length="134" mass="13774">MDGFARLGTHLVAPIAWMLLAPIAIVVGDGQGLVWPSLLALLGSALVTLAVGWSIKRASGFGISPYTSPESAAVTVLVFTFGPVMLLGGLLVAWLGWARVKLGEDTFAEAAAGILLGILAGGLGWIGLIVFLFS</sequence>
<organism evidence="2 3">
    <name type="scientific">Amycolatopsis lurida NRRL 2430</name>
    <dbReference type="NCBI Taxonomy" id="1460371"/>
    <lineage>
        <taxon>Bacteria</taxon>
        <taxon>Bacillati</taxon>
        <taxon>Actinomycetota</taxon>
        <taxon>Actinomycetes</taxon>
        <taxon>Pseudonocardiales</taxon>
        <taxon>Pseudonocardiaceae</taxon>
        <taxon>Amycolatopsis</taxon>
    </lineage>
</organism>
<feature type="transmembrane region" description="Helical" evidence="1">
    <location>
        <begin position="110"/>
        <end position="133"/>
    </location>
</feature>
<keyword evidence="1" id="KW-0472">Membrane</keyword>
<dbReference type="EMBL" id="JFBM01000035">
    <property type="protein sequence ID" value="KFU77164.1"/>
    <property type="molecule type" value="Genomic_DNA"/>
</dbReference>
<comment type="caution">
    <text evidence="2">The sequence shown here is derived from an EMBL/GenBank/DDBJ whole genome shotgun (WGS) entry which is preliminary data.</text>
</comment>
<gene>
    <name evidence="2" type="ORF">BB31_32120</name>
</gene>
<keyword evidence="1" id="KW-1133">Transmembrane helix</keyword>
<proteinExistence type="predicted"/>
<keyword evidence="1" id="KW-0812">Transmembrane</keyword>
<keyword evidence="3" id="KW-1185">Reference proteome</keyword>
<evidence type="ECO:0000313" key="3">
    <source>
        <dbReference type="Proteomes" id="UP000256220"/>
    </source>
</evidence>
<reference evidence="2 3" key="1">
    <citation type="journal article" date="2014" name="Genome Announc.">
        <title>Draft Genome Sequence of Amycolatopsis lurida NRRL 2430, Producer of the Glycopeptide Family Antibiotic Ristocetin.</title>
        <authorList>
            <person name="Kwun M.J."/>
            <person name="Hong H.J."/>
        </authorList>
    </citation>
    <scope>NUCLEOTIDE SEQUENCE [LARGE SCALE GENOMIC DNA]</scope>
    <source>
        <strain evidence="2 3">NRRL 2430</strain>
    </source>
</reference>
<accession>A0A2P2FKC2</accession>
<name>A0A2P2FKC2_AMYLU</name>
<evidence type="ECO:0000313" key="2">
    <source>
        <dbReference type="EMBL" id="KFU77164.1"/>
    </source>
</evidence>
<protein>
    <recommendedName>
        <fullName evidence="4">Yip1 domain-containing protein</fullName>
    </recommendedName>
</protein>
<feature type="transmembrane region" description="Helical" evidence="1">
    <location>
        <begin position="76"/>
        <end position="98"/>
    </location>
</feature>
<feature type="transmembrane region" description="Helical" evidence="1">
    <location>
        <begin position="33"/>
        <end position="55"/>
    </location>
</feature>
<evidence type="ECO:0000256" key="1">
    <source>
        <dbReference type="SAM" id="Phobius"/>
    </source>
</evidence>
<evidence type="ECO:0008006" key="4">
    <source>
        <dbReference type="Google" id="ProtNLM"/>
    </source>
</evidence>
<dbReference type="AlphaFoldDB" id="A0A2P2FKC2"/>